<accession>A0A9N8RYH2</accession>
<evidence type="ECO:0000313" key="2">
    <source>
        <dbReference type="EMBL" id="CAG4912468.1"/>
    </source>
</evidence>
<dbReference type="AlphaFoldDB" id="A0A9N8RYH2"/>
<feature type="region of interest" description="Disordered" evidence="1">
    <location>
        <begin position="163"/>
        <end position="186"/>
    </location>
</feature>
<feature type="compositionally biased region" description="Basic residues" evidence="1">
    <location>
        <begin position="166"/>
        <end position="180"/>
    </location>
</feature>
<organism evidence="2 3">
    <name type="scientific">Paraburkholderia saeva</name>
    <dbReference type="NCBI Taxonomy" id="2777537"/>
    <lineage>
        <taxon>Bacteria</taxon>
        <taxon>Pseudomonadati</taxon>
        <taxon>Pseudomonadota</taxon>
        <taxon>Betaproteobacteria</taxon>
        <taxon>Burkholderiales</taxon>
        <taxon>Burkholderiaceae</taxon>
        <taxon>Paraburkholderia</taxon>
    </lineage>
</organism>
<evidence type="ECO:0000313" key="3">
    <source>
        <dbReference type="Proteomes" id="UP000789704"/>
    </source>
</evidence>
<dbReference type="Gene3D" id="3.40.630.30">
    <property type="match status" value="1"/>
</dbReference>
<comment type="caution">
    <text evidence="2">The sequence shown here is derived from an EMBL/GenBank/DDBJ whole genome shotgun (WGS) entry which is preliminary data.</text>
</comment>
<dbReference type="Proteomes" id="UP000789704">
    <property type="component" value="Unassembled WGS sequence"/>
</dbReference>
<dbReference type="PANTHER" id="PTHR43610">
    <property type="entry name" value="BLL6696 PROTEIN"/>
    <property type="match status" value="1"/>
</dbReference>
<dbReference type="SUPFAM" id="SSF55729">
    <property type="entry name" value="Acyl-CoA N-acyltransferases (Nat)"/>
    <property type="match status" value="1"/>
</dbReference>
<dbReference type="InterPro" id="IPR016181">
    <property type="entry name" value="Acyl_CoA_acyltransferase"/>
</dbReference>
<gene>
    <name evidence="2" type="ORF">LMG31841_04172</name>
</gene>
<dbReference type="EMBL" id="CAJQZC010000008">
    <property type="protein sequence ID" value="CAG4912468.1"/>
    <property type="molecule type" value="Genomic_DNA"/>
</dbReference>
<name>A0A9N8RYH2_9BURK</name>
<evidence type="ECO:0000256" key="1">
    <source>
        <dbReference type="SAM" id="MobiDB-lite"/>
    </source>
</evidence>
<sequence length="186" mass="22008">MPPHFLEVSQAQRISHVPPHAHQDYIERIVQSLHHLPDARWQRLAWRLRRLGHRGRQQFPLAKFYLDALLRQRPKYLPLTHAVEIMKCVRIRFTTDEPNEKSRAAILRIGATQDGIVRNERIMPDGRKRNSVRFSITDSEWPEVEAMFEQKLAHWPTSRMVGPRHVSLHRRQPQAQKRIRTPLSPP</sequence>
<reference evidence="2" key="1">
    <citation type="submission" date="2021-04" db="EMBL/GenBank/DDBJ databases">
        <authorList>
            <person name="Vanwijnsberghe S."/>
        </authorList>
    </citation>
    <scope>NUCLEOTIDE SEQUENCE</scope>
    <source>
        <strain evidence="2">LMG 31841</strain>
    </source>
</reference>
<dbReference type="PANTHER" id="PTHR43610:SF1">
    <property type="entry name" value="N-ACETYLTRANSFERASE DOMAIN-CONTAINING PROTEIN"/>
    <property type="match status" value="1"/>
</dbReference>
<protein>
    <submittedName>
        <fullName evidence="2">Uncharacterized protein</fullName>
    </submittedName>
</protein>
<proteinExistence type="predicted"/>
<keyword evidence="3" id="KW-1185">Reference proteome</keyword>